<accession>A0A832DHZ0</accession>
<dbReference type="EMBL" id="DSVI01000016">
    <property type="protein sequence ID" value="HGT48373.1"/>
    <property type="molecule type" value="Genomic_DNA"/>
</dbReference>
<reference evidence="1" key="1">
    <citation type="journal article" date="2020" name="mSystems">
        <title>Genome- and Community-Level Interaction Insights into Carbon Utilization and Element Cycling Functions of Hydrothermarchaeota in Hydrothermal Sediment.</title>
        <authorList>
            <person name="Zhou Z."/>
            <person name="Liu Y."/>
            <person name="Xu W."/>
            <person name="Pan J."/>
            <person name="Luo Z.H."/>
            <person name="Li M."/>
        </authorList>
    </citation>
    <scope>NUCLEOTIDE SEQUENCE [LARGE SCALE GENOMIC DNA]</scope>
    <source>
        <strain evidence="1">SpSt-500</strain>
    </source>
</reference>
<organism evidence="1">
    <name type="scientific">Ignavibacterium album</name>
    <dbReference type="NCBI Taxonomy" id="591197"/>
    <lineage>
        <taxon>Bacteria</taxon>
        <taxon>Pseudomonadati</taxon>
        <taxon>Ignavibacteriota</taxon>
        <taxon>Ignavibacteria</taxon>
        <taxon>Ignavibacteriales</taxon>
        <taxon>Ignavibacteriaceae</taxon>
        <taxon>Ignavibacterium</taxon>
    </lineage>
</organism>
<evidence type="ECO:0000313" key="1">
    <source>
        <dbReference type="EMBL" id="HGT48373.1"/>
    </source>
</evidence>
<dbReference type="Pfam" id="PF07920">
    <property type="entry name" value="DUF1684"/>
    <property type="match status" value="1"/>
</dbReference>
<proteinExistence type="predicted"/>
<dbReference type="InterPro" id="IPR012467">
    <property type="entry name" value="DUF1684"/>
</dbReference>
<protein>
    <submittedName>
        <fullName evidence="1">DUF1684 domain-containing protein</fullName>
    </submittedName>
</protein>
<gene>
    <name evidence="1" type="ORF">ENS56_10075</name>
</gene>
<sequence>MNLKGKWRKMIKPLNYLLSIAALLFFLLTGSNCSDEKKTELTKAYLTQLEQERADRNWQMQYNPSASPFLMDTTIKFEPLKFFEPNPDFIFKSKLYRIDKPDSVDIYGTKGTIKKYLRFGYFNLKYKGNDYKLYLYNVTTPEGFKVFNIWFKDGTTGKETYENGRYLKFERNMDDDFEYEIDLNRATNPLCAYSDLFNCPVPTDKDSLPFEVRAGEKKFR</sequence>
<dbReference type="AlphaFoldDB" id="A0A832DHZ0"/>
<dbReference type="PANTHER" id="PTHR41913">
    <property type="entry name" value="DUF1684 DOMAIN-CONTAINING PROTEIN"/>
    <property type="match status" value="1"/>
</dbReference>
<comment type="caution">
    <text evidence="1">The sequence shown here is derived from an EMBL/GenBank/DDBJ whole genome shotgun (WGS) entry which is preliminary data.</text>
</comment>
<dbReference type="PANTHER" id="PTHR41913:SF1">
    <property type="entry name" value="DUF1684 DOMAIN-CONTAINING PROTEIN"/>
    <property type="match status" value="1"/>
</dbReference>
<name>A0A832DHZ0_9BACT</name>